<evidence type="ECO:0000313" key="2">
    <source>
        <dbReference type="EMBL" id="EAR16305.1"/>
    </source>
</evidence>
<dbReference type="RefSeq" id="WP_015753062.1">
    <property type="nucleotide sequence ID" value="NC_013222.1"/>
</dbReference>
<name>A4CH97_ROBBH</name>
<dbReference type="HOGENOM" id="CLU_068863_0_0_10"/>
<proteinExistence type="predicted"/>
<reference evidence="2 3" key="1">
    <citation type="journal article" date="2009" name="J. Bacteriol.">
        <title>Complete genome sequence of Robiginitalea biformata HTCC2501.</title>
        <authorList>
            <person name="Oh H.M."/>
            <person name="Giovannoni S.J."/>
            <person name="Lee K."/>
            <person name="Ferriera S."/>
            <person name="Johnson J."/>
            <person name="Cho J.C."/>
        </authorList>
    </citation>
    <scope>NUCLEOTIDE SEQUENCE [LARGE SCALE GENOMIC DNA]</scope>
    <source>
        <strain evidence="3">ATCC BAA-864 / HTCC2501 / KCTC 12146</strain>
    </source>
</reference>
<sequence length="353" mass="41236">MKIQSRLLGCLLILLLQLPGAILGQQEPADGAAKPLFSSTERLDVRLSYSNRDLIRDTNDSTYLNTMLLYRVGDEAWDSVEVRIRARGNWRKANCFLAPVKVRIKKAAARGTLFEGIKELKFVLPCAPTDDCADYVLKEYLAYKFYEMVTPFHFRTRRMRLEYVDQKKRNEKAYELEAFMIEDIANVADRNRGKRLKRTVHPLQQDHLSSVQNDFFQFMIGNTDFSSAYQHNEKLIFVDGRQAIPIPYDFDMSGMVNAHYAVVSSVQGDNLDIEKVTQRLFRGFKRDPQVFDAVRRQYLDLKPRVMAYLDSMAEDFHNSRQFQNTRDFLENFFQILRDDTSYREQILVSARDQ</sequence>
<evidence type="ECO:0000256" key="1">
    <source>
        <dbReference type="SAM" id="SignalP"/>
    </source>
</evidence>
<dbReference type="KEGG" id="rbi:RB2501_05385"/>
<protein>
    <submittedName>
        <fullName evidence="2">Uncharacterized protein</fullName>
    </submittedName>
</protein>
<dbReference type="OrthoDB" id="662693at2"/>
<keyword evidence="3" id="KW-1185">Reference proteome</keyword>
<dbReference type="EMBL" id="CP001712">
    <property type="protein sequence ID" value="EAR16305.1"/>
    <property type="molecule type" value="Genomic_DNA"/>
</dbReference>
<feature type="chain" id="PRO_5002666133" evidence="1">
    <location>
        <begin position="25"/>
        <end position="353"/>
    </location>
</feature>
<accession>A4CH97</accession>
<organism evidence="2 3">
    <name type="scientific">Robiginitalea biformata (strain ATCC BAA-864 / DSM 15991 / KCTC 12146 / HTCC2501)</name>
    <dbReference type="NCBI Taxonomy" id="313596"/>
    <lineage>
        <taxon>Bacteria</taxon>
        <taxon>Pseudomonadati</taxon>
        <taxon>Bacteroidota</taxon>
        <taxon>Flavobacteriia</taxon>
        <taxon>Flavobacteriales</taxon>
        <taxon>Flavobacteriaceae</taxon>
        <taxon>Robiginitalea</taxon>
    </lineage>
</organism>
<evidence type="ECO:0000313" key="3">
    <source>
        <dbReference type="Proteomes" id="UP000009049"/>
    </source>
</evidence>
<dbReference type="AlphaFoldDB" id="A4CH97"/>
<feature type="signal peptide" evidence="1">
    <location>
        <begin position="1"/>
        <end position="24"/>
    </location>
</feature>
<dbReference type="Proteomes" id="UP000009049">
    <property type="component" value="Chromosome"/>
</dbReference>
<dbReference type="eggNOG" id="ENOG502ZAJ9">
    <property type="taxonomic scope" value="Bacteria"/>
</dbReference>
<keyword evidence="1" id="KW-0732">Signal</keyword>
<gene>
    <name evidence="2" type="ordered locus">RB2501_05385</name>
</gene>